<organism evidence="2 3">
    <name type="scientific">Ranatra chinensis</name>
    <dbReference type="NCBI Taxonomy" id="642074"/>
    <lineage>
        <taxon>Eukaryota</taxon>
        <taxon>Metazoa</taxon>
        <taxon>Ecdysozoa</taxon>
        <taxon>Arthropoda</taxon>
        <taxon>Hexapoda</taxon>
        <taxon>Insecta</taxon>
        <taxon>Pterygota</taxon>
        <taxon>Neoptera</taxon>
        <taxon>Paraneoptera</taxon>
        <taxon>Hemiptera</taxon>
        <taxon>Heteroptera</taxon>
        <taxon>Panheteroptera</taxon>
        <taxon>Nepomorpha</taxon>
        <taxon>Nepidae</taxon>
        <taxon>Ranatrinae</taxon>
        <taxon>Ranatra</taxon>
    </lineage>
</organism>
<dbReference type="AlphaFoldDB" id="A0ABD0YJI9"/>
<dbReference type="EMBL" id="JBFDAA010000006">
    <property type="protein sequence ID" value="KAL1131387.1"/>
    <property type="molecule type" value="Genomic_DNA"/>
</dbReference>
<sequence length="107" mass="11645">MSSQAETIAGPHPIHQQGSKDLEHNSPARSWGEGPLGSSMVAKDGVVEKHLEDACNAVSEASETILFTPENSIPGQKENQLTWIWDCDAVTKLRRVCCREPGGKHPK</sequence>
<keyword evidence="3" id="KW-1185">Reference proteome</keyword>
<comment type="caution">
    <text evidence="2">The sequence shown here is derived from an EMBL/GenBank/DDBJ whole genome shotgun (WGS) entry which is preliminary data.</text>
</comment>
<evidence type="ECO:0000256" key="1">
    <source>
        <dbReference type="SAM" id="MobiDB-lite"/>
    </source>
</evidence>
<gene>
    <name evidence="2" type="ORF">AAG570_011004</name>
</gene>
<name>A0ABD0YJI9_9HEMI</name>
<evidence type="ECO:0000313" key="2">
    <source>
        <dbReference type="EMBL" id="KAL1131387.1"/>
    </source>
</evidence>
<dbReference type="Proteomes" id="UP001558652">
    <property type="component" value="Unassembled WGS sequence"/>
</dbReference>
<feature type="region of interest" description="Disordered" evidence="1">
    <location>
        <begin position="1"/>
        <end position="38"/>
    </location>
</feature>
<evidence type="ECO:0000313" key="3">
    <source>
        <dbReference type="Proteomes" id="UP001558652"/>
    </source>
</evidence>
<reference evidence="2 3" key="1">
    <citation type="submission" date="2024-07" db="EMBL/GenBank/DDBJ databases">
        <title>Chromosome-level genome assembly of the water stick insect Ranatra chinensis (Heteroptera: Nepidae).</title>
        <authorList>
            <person name="Liu X."/>
        </authorList>
    </citation>
    <scope>NUCLEOTIDE SEQUENCE [LARGE SCALE GENOMIC DNA]</scope>
    <source>
        <strain evidence="2">Cailab_2021Rc</strain>
        <tissue evidence="2">Muscle</tissue>
    </source>
</reference>
<protein>
    <submittedName>
        <fullName evidence="2">Uncharacterized protein</fullName>
    </submittedName>
</protein>
<proteinExistence type="predicted"/>
<accession>A0ABD0YJI9</accession>